<feature type="region of interest" description="Disordered" evidence="1">
    <location>
        <begin position="137"/>
        <end position="159"/>
    </location>
</feature>
<evidence type="ECO:0000313" key="2">
    <source>
        <dbReference type="EMBL" id="KAK6347641.1"/>
    </source>
</evidence>
<proteinExistence type="predicted"/>
<comment type="caution">
    <text evidence="2">The sequence shown here is derived from an EMBL/GenBank/DDBJ whole genome shotgun (WGS) entry which is preliminary data.</text>
</comment>
<accession>A0AAN8N1I9</accession>
<reference evidence="2 3" key="1">
    <citation type="submission" date="2019-10" db="EMBL/GenBank/DDBJ databases">
        <authorList>
            <person name="Palmer J.M."/>
        </authorList>
    </citation>
    <scope>NUCLEOTIDE SEQUENCE [LARGE SCALE GENOMIC DNA]</scope>
    <source>
        <strain evidence="2 3">TWF718</strain>
    </source>
</reference>
<protein>
    <submittedName>
        <fullName evidence="2">Uncharacterized protein</fullName>
    </submittedName>
</protein>
<dbReference type="Proteomes" id="UP001313282">
    <property type="component" value="Unassembled WGS sequence"/>
</dbReference>
<dbReference type="AlphaFoldDB" id="A0AAN8N1I9"/>
<gene>
    <name evidence="2" type="ORF">TWF718_005480</name>
</gene>
<evidence type="ECO:0000313" key="3">
    <source>
        <dbReference type="Proteomes" id="UP001313282"/>
    </source>
</evidence>
<feature type="compositionally biased region" description="Pro residues" evidence="1">
    <location>
        <begin position="148"/>
        <end position="159"/>
    </location>
</feature>
<dbReference type="Gene3D" id="3.40.630.30">
    <property type="match status" value="1"/>
</dbReference>
<organism evidence="2 3">
    <name type="scientific">Orbilia javanica</name>
    <dbReference type="NCBI Taxonomy" id="47235"/>
    <lineage>
        <taxon>Eukaryota</taxon>
        <taxon>Fungi</taxon>
        <taxon>Dikarya</taxon>
        <taxon>Ascomycota</taxon>
        <taxon>Pezizomycotina</taxon>
        <taxon>Orbiliomycetes</taxon>
        <taxon>Orbiliales</taxon>
        <taxon>Orbiliaceae</taxon>
        <taxon>Orbilia</taxon>
    </lineage>
</organism>
<dbReference type="EMBL" id="JAVHNR010000003">
    <property type="protein sequence ID" value="KAK6347641.1"/>
    <property type="molecule type" value="Genomic_DNA"/>
</dbReference>
<sequence>MRGTNNPVGTGDDQLYKPEIYHNPPPGFTVREAKESDAKELTRLWFSSRNLPLEPDTRTSQWWNDVWNLGIQAGSSTVKTFVTEDQSSKIVAFSRWNVPQIQKPQNDAPLPEFPDEWGAELTEALWGNAARNREKIMGRRPHWSKPPYNKPPYNKPLPG</sequence>
<name>A0AAN8N1I9_9PEZI</name>
<evidence type="ECO:0000256" key="1">
    <source>
        <dbReference type="SAM" id="MobiDB-lite"/>
    </source>
</evidence>
<keyword evidence="3" id="KW-1185">Reference proteome</keyword>
<feature type="region of interest" description="Disordered" evidence="1">
    <location>
        <begin position="1"/>
        <end position="30"/>
    </location>
</feature>